<dbReference type="RefSeq" id="WP_110265945.1">
    <property type="nucleotide sequence ID" value="NZ_CAKZQT010000032.1"/>
</dbReference>
<name>A0A318E6B5_9GAMM</name>
<reference evidence="7 8" key="1">
    <citation type="submission" date="2018-04" db="EMBL/GenBank/DDBJ databases">
        <title>Genomic Encyclopedia of Type Strains, Phase IV (KMG-IV): sequencing the most valuable type-strain genomes for metagenomic binning, comparative biology and taxonomic classification.</title>
        <authorList>
            <person name="Goeker M."/>
        </authorList>
    </citation>
    <scope>NUCLEOTIDE SEQUENCE [LARGE SCALE GENOMIC DNA]</scope>
    <source>
        <strain evidence="7 8">DSM 104150</strain>
    </source>
</reference>
<feature type="transmembrane region" description="Helical" evidence="6">
    <location>
        <begin position="33"/>
        <end position="62"/>
    </location>
</feature>
<feature type="transmembrane region" description="Helical" evidence="6">
    <location>
        <begin position="132"/>
        <end position="149"/>
    </location>
</feature>
<organism evidence="7 8">
    <name type="scientific">Sinimarinibacterium flocculans</name>
    <dbReference type="NCBI Taxonomy" id="985250"/>
    <lineage>
        <taxon>Bacteria</taxon>
        <taxon>Pseudomonadati</taxon>
        <taxon>Pseudomonadota</taxon>
        <taxon>Gammaproteobacteria</taxon>
        <taxon>Nevskiales</taxon>
        <taxon>Nevskiaceae</taxon>
        <taxon>Sinimarinibacterium</taxon>
    </lineage>
</organism>
<keyword evidence="5 6" id="KW-0472">Membrane</keyword>
<dbReference type="AlphaFoldDB" id="A0A318E6B5"/>
<keyword evidence="4 6" id="KW-1133">Transmembrane helix</keyword>
<evidence type="ECO:0000256" key="1">
    <source>
        <dbReference type="ARBA" id="ARBA00004141"/>
    </source>
</evidence>
<evidence type="ECO:0000256" key="4">
    <source>
        <dbReference type="ARBA" id="ARBA00022989"/>
    </source>
</evidence>
<gene>
    <name evidence="7" type="ORF">C8D93_108161</name>
</gene>
<keyword evidence="8" id="KW-1185">Reference proteome</keyword>
<comment type="subcellular location">
    <subcellularLocation>
        <location evidence="6">Cell membrane</location>
        <topology evidence="6">Multi-pass membrane protein</topology>
    </subcellularLocation>
    <subcellularLocation>
        <location evidence="1">Membrane</location>
        <topology evidence="1">Multi-pass membrane protein</topology>
    </subcellularLocation>
</comment>
<evidence type="ECO:0000256" key="3">
    <source>
        <dbReference type="ARBA" id="ARBA00022692"/>
    </source>
</evidence>
<dbReference type="EMBL" id="QICN01000008">
    <property type="protein sequence ID" value="PXV66186.1"/>
    <property type="molecule type" value="Genomic_DNA"/>
</dbReference>
<evidence type="ECO:0000256" key="5">
    <source>
        <dbReference type="ARBA" id="ARBA00023136"/>
    </source>
</evidence>
<dbReference type="Proteomes" id="UP000248330">
    <property type="component" value="Unassembled WGS sequence"/>
</dbReference>
<keyword evidence="3 6" id="KW-0812">Transmembrane</keyword>
<dbReference type="InterPro" id="IPR002781">
    <property type="entry name" value="TM_pro_TauE-like"/>
</dbReference>
<keyword evidence="6" id="KW-1003">Cell membrane</keyword>
<evidence type="ECO:0000256" key="2">
    <source>
        <dbReference type="ARBA" id="ARBA00009142"/>
    </source>
</evidence>
<protein>
    <recommendedName>
        <fullName evidence="6">Probable membrane transporter protein</fullName>
    </recommendedName>
</protein>
<feature type="transmembrane region" description="Helical" evidence="6">
    <location>
        <begin position="178"/>
        <end position="197"/>
    </location>
</feature>
<feature type="transmembrane region" description="Helical" evidence="6">
    <location>
        <begin position="74"/>
        <end position="97"/>
    </location>
</feature>
<dbReference type="PANTHER" id="PTHR43701:SF5">
    <property type="entry name" value="MEMBRANE TRANSPORTER PROTEIN-RELATED"/>
    <property type="match status" value="1"/>
</dbReference>
<sequence length="255" mass="26539">MTPLEQGLLALLGFAASFFSALAGGGAGLLQFPALVLLGLSFAAAVATHKVAVVALGVGSTLRHLREGGIDWQLLGLMTLLGLPGVVLGTRIALTIPDRPGEIIFGFVNIGLGLYSIFRPRLGIDSQPRNRRGRGLAIGGALVFAIGWVTGLVPSGPGVFTTLLLLTWFGFDYRQAVAYTMIMVGLLWNSAGAITAGMTGPVAWHWIPALVIGGLLGGYAGAHTGLLRGNRLIKRAYETLTLLMGIALITQGVLG</sequence>
<evidence type="ECO:0000313" key="8">
    <source>
        <dbReference type="Proteomes" id="UP000248330"/>
    </source>
</evidence>
<accession>A0A318E6B5</accession>
<comment type="similarity">
    <text evidence="2 6">Belongs to the 4-toluene sulfonate uptake permease (TSUP) (TC 2.A.102) family.</text>
</comment>
<evidence type="ECO:0000313" key="7">
    <source>
        <dbReference type="EMBL" id="PXV66186.1"/>
    </source>
</evidence>
<comment type="caution">
    <text evidence="7">The sequence shown here is derived from an EMBL/GenBank/DDBJ whole genome shotgun (WGS) entry which is preliminary data.</text>
</comment>
<feature type="transmembrane region" description="Helical" evidence="6">
    <location>
        <begin position="203"/>
        <end position="224"/>
    </location>
</feature>
<proteinExistence type="inferred from homology"/>
<dbReference type="OrthoDB" id="8559109at2"/>
<dbReference type="InterPro" id="IPR051598">
    <property type="entry name" value="TSUP/Inactive_protease-like"/>
</dbReference>
<evidence type="ECO:0000256" key="6">
    <source>
        <dbReference type="RuleBase" id="RU363041"/>
    </source>
</evidence>
<feature type="transmembrane region" description="Helical" evidence="6">
    <location>
        <begin position="103"/>
        <end position="120"/>
    </location>
</feature>
<dbReference type="Pfam" id="PF01925">
    <property type="entry name" value="TauE"/>
    <property type="match status" value="1"/>
</dbReference>
<dbReference type="GO" id="GO:0005886">
    <property type="term" value="C:plasma membrane"/>
    <property type="evidence" value="ECO:0007669"/>
    <property type="project" value="UniProtKB-SubCell"/>
</dbReference>
<dbReference type="PANTHER" id="PTHR43701">
    <property type="entry name" value="MEMBRANE TRANSPORTER PROTEIN MJ0441-RELATED"/>
    <property type="match status" value="1"/>
</dbReference>